<evidence type="ECO:0000256" key="5">
    <source>
        <dbReference type="ARBA" id="ARBA00022519"/>
    </source>
</evidence>
<evidence type="ECO:0000313" key="14">
    <source>
        <dbReference type="Proteomes" id="UP000199441"/>
    </source>
</evidence>
<evidence type="ECO:0000256" key="10">
    <source>
        <dbReference type="SAM" id="MobiDB-lite"/>
    </source>
</evidence>
<evidence type="ECO:0000256" key="1">
    <source>
        <dbReference type="ARBA" id="ARBA00004383"/>
    </source>
</evidence>
<evidence type="ECO:0000256" key="6">
    <source>
        <dbReference type="ARBA" id="ARBA00022692"/>
    </source>
</evidence>
<comment type="similarity">
    <text evidence="2">Belongs to the TonB family.</text>
</comment>
<evidence type="ECO:0000256" key="3">
    <source>
        <dbReference type="ARBA" id="ARBA00022448"/>
    </source>
</evidence>
<keyword evidence="9" id="KW-0472">Membrane</keyword>
<feature type="region of interest" description="Disordered" evidence="10">
    <location>
        <begin position="120"/>
        <end position="204"/>
    </location>
</feature>
<organism evidence="13 14">
    <name type="scientific">Litoreibacter albidus</name>
    <dbReference type="NCBI Taxonomy" id="670155"/>
    <lineage>
        <taxon>Bacteria</taxon>
        <taxon>Pseudomonadati</taxon>
        <taxon>Pseudomonadota</taxon>
        <taxon>Alphaproteobacteria</taxon>
        <taxon>Rhodobacterales</taxon>
        <taxon>Roseobacteraceae</taxon>
        <taxon>Litoreibacter</taxon>
    </lineage>
</organism>
<dbReference type="GO" id="GO:0031992">
    <property type="term" value="F:energy transducer activity"/>
    <property type="evidence" value="ECO:0007669"/>
    <property type="project" value="TreeGrafter"/>
</dbReference>
<evidence type="ECO:0000259" key="12">
    <source>
        <dbReference type="PROSITE" id="PS52015"/>
    </source>
</evidence>
<keyword evidence="5" id="KW-0997">Cell inner membrane</keyword>
<evidence type="ECO:0000256" key="8">
    <source>
        <dbReference type="ARBA" id="ARBA00022989"/>
    </source>
</evidence>
<protein>
    <submittedName>
        <fullName evidence="13">Outer membrane transport energization protein TonB</fullName>
    </submittedName>
</protein>
<dbReference type="PANTHER" id="PTHR33446">
    <property type="entry name" value="PROTEIN TONB-RELATED"/>
    <property type="match status" value="1"/>
</dbReference>
<evidence type="ECO:0000256" key="2">
    <source>
        <dbReference type="ARBA" id="ARBA00006555"/>
    </source>
</evidence>
<dbReference type="InterPro" id="IPR006260">
    <property type="entry name" value="TonB/TolA_C"/>
</dbReference>
<dbReference type="PROSITE" id="PS52015">
    <property type="entry name" value="TONB_CTD"/>
    <property type="match status" value="1"/>
</dbReference>
<dbReference type="EMBL" id="FNOI01000011">
    <property type="protein sequence ID" value="SDX66201.1"/>
    <property type="molecule type" value="Genomic_DNA"/>
</dbReference>
<evidence type="ECO:0000256" key="11">
    <source>
        <dbReference type="SAM" id="SignalP"/>
    </source>
</evidence>
<dbReference type="RefSeq" id="WP_089949043.1">
    <property type="nucleotide sequence ID" value="NZ_FNOI01000011.1"/>
</dbReference>
<dbReference type="AlphaFoldDB" id="A0A1H3DII8"/>
<dbReference type="SUPFAM" id="SSF74653">
    <property type="entry name" value="TolA/TonB C-terminal domain"/>
    <property type="match status" value="1"/>
</dbReference>
<dbReference type="InterPro" id="IPR037682">
    <property type="entry name" value="TonB_C"/>
</dbReference>
<dbReference type="NCBIfam" id="TIGR01352">
    <property type="entry name" value="tonB_Cterm"/>
    <property type="match status" value="1"/>
</dbReference>
<dbReference type="GO" id="GO:0015031">
    <property type="term" value="P:protein transport"/>
    <property type="evidence" value="ECO:0007669"/>
    <property type="project" value="UniProtKB-KW"/>
</dbReference>
<dbReference type="OrthoDB" id="7930032at2"/>
<keyword evidence="7" id="KW-0653">Protein transport</keyword>
<dbReference type="GO" id="GO:0098797">
    <property type="term" value="C:plasma membrane protein complex"/>
    <property type="evidence" value="ECO:0007669"/>
    <property type="project" value="TreeGrafter"/>
</dbReference>
<feature type="signal peptide" evidence="11">
    <location>
        <begin position="1"/>
        <end position="28"/>
    </location>
</feature>
<feature type="compositionally biased region" description="Low complexity" evidence="10">
    <location>
        <begin position="172"/>
        <end position="183"/>
    </location>
</feature>
<dbReference type="STRING" id="670155.SAMN04488001_0138"/>
<feature type="domain" description="TonB C-terminal" evidence="12">
    <location>
        <begin position="197"/>
        <end position="283"/>
    </location>
</feature>
<dbReference type="Proteomes" id="UP000199441">
    <property type="component" value="Unassembled WGS sequence"/>
</dbReference>
<accession>A0A1H3DII8</accession>
<evidence type="ECO:0000256" key="7">
    <source>
        <dbReference type="ARBA" id="ARBA00022927"/>
    </source>
</evidence>
<dbReference type="Pfam" id="PF13103">
    <property type="entry name" value="TonB_2"/>
    <property type="match status" value="1"/>
</dbReference>
<dbReference type="InterPro" id="IPR051045">
    <property type="entry name" value="TonB-dependent_transducer"/>
</dbReference>
<reference evidence="14" key="1">
    <citation type="submission" date="2016-10" db="EMBL/GenBank/DDBJ databases">
        <authorList>
            <person name="Varghese N."/>
            <person name="Submissions S."/>
        </authorList>
    </citation>
    <scope>NUCLEOTIDE SEQUENCE [LARGE SCALE GENOMIC DNA]</scope>
    <source>
        <strain evidence="14">DSM 26922</strain>
    </source>
</reference>
<feature type="region of interest" description="Disordered" evidence="10">
    <location>
        <begin position="262"/>
        <end position="283"/>
    </location>
</feature>
<feature type="chain" id="PRO_5011736620" evidence="11">
    <location>
        <begin position="29"/>
        <end position="283"/>
    </location>
</feature>
<comment type="subcellular location">
    <subcellularLocation>
        <location evidence="1">Cell inner membrane</location>
        <topology evidence="1">Single-pass membrane protein</topology>
        <orientation evidence="1">Periplasmic side</orientation>
    </subcellularLocation>
</comment>
<keyword evidence="14" id="KW-1185">Reference proteome</keyword>
<evidence type="ECO:0000256" key="9">
    <source>
        <dbReference type="ARBA" id="ARBA00023136"/>
    </source>
</evidence>
<keyword evidence="6" id="KW-0812">Transmembrane</keyword>
<dbReference type="Gene3D" id="3.30.1150.10">
    <property type="match status" value="1"/>
</dbReference>
<evidence type="ECO:0000313" key="13">
    <source>
        <dbReference type="EMBL" id="SDX66201.1"/>
    </source>
</evidence>
<sequence>MIATSRTIKIAAVMLAAGAHLGVSGALAPDAKVEIESSAGAAEARLGANFADMSAGTLTPAKVETVTEAVQPKPIVTAPQPVTAAAPKATPAPDPTALAVLSPVAAAPLTPSTPKQIIKAAPEDAAATSPRPKRRDPDLAPRKPVKVAKAAPAKKKAPKAKRDTGKVSNRQGAATGTETARAASQGTQKSRAAKSGNAAASNYPGKVMHRISRIRKPNVSTRGVAVVSFAIASSGQLSSLSIARSSGSAALDKAALGVIRKAQPFPAPPHGARRSFSIKIKGR</sequence>
<dbReference type="GO" id="GO:0055085">
    <property type="term" value="P:transmembrane transport"/>
    <property type="evidence" value="ECO:0007669"/>
    <property type="project" value="InterPro"/>
</dbReference>
<name>A0A1H3DII8_9RHOB</name>
<gene>
    <name evidence="13" type="ORF">SAMN04488001_0138</name>
</gene>
<proteinExistence type="inferred from homology"/>
<evidence type="ECO:0000256" key="4">
    <source>
        <dbReference type="ARBA" id="ARBA00022475"/>
    </source>
</evidence>
<keyword evidence="4" id="KW-1003">Cell membrane</keyword>
<keyword evidence="8" id="KW-1133">Transmembrane helix</keyword>
<keyword evidence="3" id="KW-0813">Transport</keyword>
<keyword evidence="11" id="KW-0732">Signal</keyword>
<dbReference type="PANTHER" id="PTHR33446:SF2">
    <property type="entry name" value="PROTEIN TONB"/>
    <property type="match status" value="1"/>
</dbReference>